<dbReference type="EMBL" id="NQJD01000008">
    <property type="protein sequence ID" value="TAA75279.1"/>
    <property type="molecule type" value="Genomic_DNA"/>
</dbReference>
<sequence>MVQPLLEWFHSLYAATFANTHCWAFLAAMPFIAAGFAGIVFPALPGTILIAGGFLVYGLITGFDSLSVWFFVGQGVLICLGYAVDLLATAWGVRKFGGSKAAAWGAALGSLMVFVIGPLGILVGPLLGAIVGELIMGEQLKQALHSGIGSFLGFIGGVAAKLLIAGIMVAWFVFQIM</sequence>
<organism evidence="2 3">
    <name type="scientific">Candidatus Electronema aureum</name>
    <dbReference type="NCBI Taxonomy" id="2005002"/>
    <lineage>
        <taxon>Bacteria</taxon>
        <taxon>Pseudomonadati</taxon>
        <taxon>Thermodesulfobacteriota</taxon>
        <taxon>Desulfobulbia</taxon>
        <taxon>Desulfobulbales</taxon>
        <taxon>Desulfobulbaceae</taxon>
        <taxon>Candidatus Electronema</taxon>
    </lineage>
</organism>
<accession>A0A521G2M8</accession>
<feature type="transmembrane region" description="Helical" evidence="1">
    <location>
        <begin position="39"/>
        <end position="60"/>
    </location>
</feature>
<dbReference type="Proteomes" id="UP000316238">
    <property type="component" value="Unassembled WGS sequence"/>
</dbReference>
<dbReference type="InterPro" id="IPR007403">
    <property type="entry name" value="DUF456"/>
</dbReference>
<keyword evidence="1" id="KW-0812">Transmembrane</keyword>
<evidence type="ECO:0000313" key="2">
    <source>
        <dbReference type="EMBL" id="TAA75279.1"/>
    </source>
</evidence>
<dbReference type="Pfam" id="PF04306">
    <property type="entry name" value="DUF456"/>
    <property type="match status" value="1"/>
</dbReference>
<proteinExistence type="predicted"/>
<feature type="transmembrane region" description="Helical" evidence="1">
    <location>
        <begin position="66"/>
        <end position="91"/>
    </location>
</feature>
<keyword evidence="1" id="KW-0472">Membrane</keyword>
<evidence type="ECO:0008006" key="4">
    <source>
        <dbReference type="Google" id="ProtNLM"/>
    </source>
</evidence>
<keyword evidence="3" id="KW-1185">Reference proteome</keyword>
<keyword evidence="1" id="KW-1133">Transmembrane helix</keyword>
<feature type="transmembrane region" description="Helical" evidence="1">
    <location>
        <begin position="12"/>
        <end position="32"/>
    </location>
</feature>
<evidence type="ECO:0000256" key="1">
    <source>
        <dbReference type="SAM" id="Phobius"/>
    </source>
</evidence>
<protein>
    <recommendedName>
        <fullName evidence="4">DUF456 domain-containing protein</fullName>
    </recommendedName>
</protein>
<dbReference type="AlphaFoldDB" id="A0A521G2M8"/>
<dbReference type="PANTHER" id="PTHR39165">
    <property type="entry name" value="IG HYPOTHETICAL 17883"/>
    <property type="match status" value="1"/>
</dbReference>
<evidence type="ECO:0000313" key="3">
    <source>
        <dbReference type="Proteomes" id="UP000316238"/>
    </source>
</evidence>
<feature type="transmembrane region" description="Helical" evidence="1">
    <location>
        <begin position="103"/>
        <end position="131"/>
    </location>
</feature>
<dbReference type="PANTHER" id="PTHR39165:SF1">
    <property type="entry name" value="DUF456 DOMAIN-CONTAINING PROTEIN"/>
    <property type="match status" value="1"/>
</dbReference>
<comment type="caution">
    <text evidence="2">The sequence shown here is derived from an EMBL/GenBank/DDBJ whole genome shotgun (WGS) entry which is preliminary data.</text>
</comment>
<gene>
    <name evidence="2" type="ORF">CDV28_10818</name>
</gene>
<reference evidence="2" key="1">
    <citation type="submission" date="2017-07" db="EMBL/GenBank/DDBJ databases">
        <title>The cable genome - Insights into the physiology and evolution of filamentous bacteria capable of sulfide oxidation via long distance electron transfer.</title>
        <authorList>
            <person name="Thorup C."/>
            <person name="Bjerg J.T."/>
            <person name="Schreiber L."/>
            <person name="Nielsen L.P."/>
            <person name="Kjeldsen K.U."/>
            <person name="Boesen T."/>
            <person name="Boggild A."/>
            <person name="Meysman F."/>
            <person name="Geelhoed J."/>
            <person name="Schramm A."/>
        </authorList>
    </citation>
    <scope>NUCLEOTIDE SEQUENCE [LARGE SCALE GENOMIC DNA]</scope>
    <source>
        <strain evidence="2">GS</strain>
    </source>
</reference>
<feature type="transmembrane region" description="Helical" evidence="1">
    <location>
        <begin position="151"/>
        <end position="174"/>
    </location>
</feature>
<name>A0A521G2M8_9BACT</name>